<name>A0A365H7D0_9ACTN</name>
<feature type="compositionally biased region" description="Polar residues" evidence="1">
    <location>
        <begin position="323"/>
        <end position="334"/>
    </location>
</feature>
<feature type="transmembrane region" description="Helical" evidence="2">
    <location>
        <begin position="222"/>
        <end position="245"/>
    </location>
</feature>
<dbReference type="AlphaFoldDB" id="A0A365H7D0"/>
<feature type="transmembrane region" description="Helical" evidence="2">
    <location>
        <begin position="110"/>
        <end position="130"/>
    </location>
</feature>
<dbReference type="EMBL" id="QLYX01000004">
    <property type="protein sequence ID" value="RAY14981.1"/>
    <property type="molecule type" value="Genomic_DNA"/>
</dbReference>
<feature type="transmembrane region" description="Helical" evidence="2">
    <location>
        <begin position="167"/>
        <end position="188"/>
    </location>
</feature>
<evidence type="ECO:0000256" key="2">
    <source>
        <dbReference type="SAM" id="Phobius"/>
    </source>
</evidence>
<comment type="caution">
    <text evidence="3">The sequence shown here is derived from an EMBL/GenBank/DDBJ whole genome shotgun (WGS) entry which is preliminary data.</text>
</comment>
<feature type="transmembrane region" description="Helical" evidence="2">
    <location>
        <begin position="80"/>
        <end position="98"/>
    </location>
</feature>
<accession>A0A365H7D0</accession>
<feature type="compositionally biased region" description="Gly residues" evidence="1">
    <location>
        <begin position="449"/>
        <end position="463"/>
    </location>
</feature>
<feature type="region of interest" description="Disordered" evidence="1">
    <location>
        <begin position="308"/>
        <end position="463"/>
    </location>
</feature>
<sequence length="463" mass="46639">MTALDPGCVQPREAGRPFGPPLPDLVGELGGDALEGVARAMQSAVSWFVSNTASWWVKTPSPDLEAEPAVGFLQHLTQPLTIAVAMTAMLVVAAKLALTRRANPLIDTGSGLAILAATTAIGVVVPNLLLQWGDAWCTWVLNASAQGDFARRMTQVVTFPTGAPAGVVLLLGIVAFLIGIVQAVLLLFRQGALIILAGLLPLAAAGTLTAATRPWFKKVAGWMLALVFYKPAAAAVYATAFTLIGTGKDIRAVLMGIAMMLISLIAFPVLLKFFTWTTGHADTGSGGSLLTAVMGGATALGALRSFGPAPGSGDSAGTHAGFLNQQLGPQGQDSGDQRPDGAAPQPGTHAPTSPPSPSKNSGTSAPEPGEQSAPHSNTPSGRGSPDGHGPFGGTPGASPSGAPPSGAPPGEGGEPVGPTTVHAADHERDRGPNMIRWMGNPTGSHDEGGPTGATDAGGDGGGT</sequence>
<keyword evidence="4" id="KW-1185">Reference proteome</keyword>
<keyword evidence="2" id="KW-0472">Membrane</keyword>
<evidence type="ECO:0000313" key="4">
    <source>
        <dbReference type="Proteomes" id="UP000251891"/>
    </source>
</evidence>
<feature type="transmembrane region" description="Helical" evidence="2">
    <location>
        <begin position="252"/>
        <end position="274"/>
    </location>
</feature>
<evidence type="ECO:0000256" key="1">
    <source>
        <dbReference type="SAM" id="MobiDB-lite"/>
    </source>
</evidence>
<feature type="compositionally biased region" description="Gly residues" evidence="1">
    <location>
        <begin position="384"/>
        <end position="395"/>
    </location>
</feature>
<dbReference type="OrthoDB" id="3694109at2"/>
<dbReference type="Proteomes" id="UP000251891">
    <property type="component" value="Unassembled WGS sequence"/>
</dbReference>
<keyword evidence="2" id="KW-0812">Transmembrane</keyword>
<protein>
    <recommendedName>
        <fullName evidence="5">Type IV secretion system protein</fullName>
    </recommendedName>
</protein>
<evidence type="ECO:0000313" key="3">
    <source>
        <dbReference type="EMBL" id="RAY14981.1"/>
    </source>
</evidence>
<proteinExistence type="predicted"/>
<feature type="region of interest" description="Disordered" evidence="1">
    <location>
        <begin position="1"/>
        <end position="20"/>
    </location>
</feature>
<feature type="transmembrane region" description="Helical" evidence="2">
    <location>
        <begin position="193"/>
        <end position="216"/>
    </location>
</feature>
<dbReference type="RefSeq" id="WP_111865121.1">
    <property type="nucleotide sequence ID" value="NZ_QLYX01000004.1"/>
</dbReference>
<organism evidence="3 4">
    <name type="scientific">Actinomadura craniellae</name>
    <dbReference type="NCBI Taxonomy" id="2231787"/>
    <lineage>
        <taxon>Bacteria</taxon>
        <taxon>Bacillati</taxon>
        <taxon>Actinomycetota</taxon>
        <taxon>Actinomycetes</taxon>
        <taxon>Streptosporangiales</taxon>
        <taxon>Thermomonosporaceae</taxon>
        <taxon>Actinomadura</taxon>
    </lineage>
</organism>
<keyword evidence="2" id="KW-1133">Transmembrane helix</keyword>
<gene>
    <name evidence="3" type="ORF">DPM19_09525</name>
</gene>
<evidence type="ECO:0008006" key="5">
    <source>
        <dbReference type="Google" id="ProtNLM"/>
    </source>
</evidence>
<reference evidence="3 4" key="1">
    <citation type="submission" date="2018-06" db="EMBL/GenBank/DDBJ databases">
        <title>Actinomadura craniellae sp. nov. isolated from marine sponge Craniella sp.</title>
        <authorList>
            <person name="Li L."/>
            <person name="Xu Q.H."/>
            <person name="Lin H.W."/>
            <person name="Lu Y.H."/>
        </authorList>
    </citation>
    <scope>NUCLEOTIDE SEQUENCE [LARGE SCALE GENOMIC DNA]</scope>
    <source>
        <strain evidence="3 4">LHW63021</strain>
    </source>
</reference>